<dbReference type="AlphaFoldDB" id="A0A2S8BJN7"/>
<dbReference type="Proteomes" id="UP000238296">
    <property type="component" value="Unassembled WGS sequence"/>
</dbReference>
<evidence type="ECO:0000313" key="1">
    <source>
        <dbReference type="EMBL" id="PQM46907.1"/>
    </source>
</evidence>
<gene>
    <name evidence="1" type="ORF">C1Y40_02932</name>
</gene>
<accession>A0A2S8BJN7</accession>
<name>A0A2S8BJN7_9MYCO</name>
<organism evidence="1 2">
    <name type="scientific">Mycobacterium talmoniae</name>
    <dbReference type="NCBI Taxonomy" id="1858794"/>
    <lineage>
        <taxon>Bacteria</taxon>
        <taxon>Bacillati</taxon>
        <taxon>Actinomycetota</taxon>
        <taxon>Actinomycetes</taxon>
        <taxon>Mycobacteriales</taxon>
        <taxon>Mycobacteriaceae</taxon>
        <taxon>Mycobacterium</taxon>
    </lineage>
</organism>
<comment type="caution">
    <text evidence="1">The sequence shown here is derived from an EMBL/GenBank/DDBJ whole genome shotgun (WGS) entry which is preliminary data.</text>
</comment>
<reference evidence="1 2" key="1">
    <citation type="journal article" date="2017" name="Int. J. Syst. Evol. Microbiol.">
        <title>Mycobacterium talmoniae sp. nov., a slowly growing mycobacterium isolated from human respiratory samples.</title>
        <authorList>
            <person name="Davidson R.M."/>
            <person name="DeGroote M.A."/>
            <person name="Marola J.L."/>
            <person name="Buss S."/>
            <person name="Jones V."/>
            <person name="McNeil M.R."/>
            <person name="Freifeld A.G."/>
            <person name="Elaine Epperson L."/>
            <person name="Hasan N.A."/>
            <person name="Jackson M."/>
            <person name="Iwen P.C."/>
            <person name="Salfinger M."/>
            <person name="Strong M."/>
        </authorList>
    </citation>
    <scope>NUCLEOTIDE SEQUENCE [LARGE SCALE GENOMIC DNA]</scope>
    <source>
        <strain evidence="1 2">ATCC BAA-2683</strain>
    </source>
</reference>
<proteinExistence type="predicted"/>
<dbReference type="EMBL" id="PPEA01000421">
    <property type="protein sequence ID" value="PQM46907.1"/>
    <property type="molecule type" value="Genomic_DNA"/>
</dbReference>
<evidence type="ECO:0000313" key="2">
    <source>
        <dbReference type="Proteomes" id="UP000238296"/>
    </source>
</evidence>
<sequence length="127" mass="12903">MTGRSAAIRSVTRRGVVVPMVSAMDSRSTPSSVAAAAMSITRCGGVGPSNGQSQAVAMMTSTDASAWWAIRVMSAIAAVASAVGRPTLVWLKVSVAQTTYSIDFRPAAMARLAPPGLATSAENAMSG</sequence>
<protein>
    <submittedName>
        <fullName evidence="1">Uncharacterized protein</fullName>
    </submittedName>
</protein>